<evidence type="ECO:0000256" key="9">
    <source>
        <dbReference type="ARBA" id="ARBA00023303"/>
    </source>
</evidence>
<dbReference type="PANTHER" id="PTHR10125">
    <property type="entry name" value="P2X PURINOCEPTOR"/>
    <property type="match status" value="1"/>
</dbReference>
<proteinExistence type="inferred from homology"/>
<keyword evidence="7 10" id="KW-0472">Membrane</keyword>
<evidence type="ECO:0000256" key="10">
    <source>
        <dbReference type="SAM" id="Phobius"/>
    </source>
</evidence>
<name>A0AAV7JVB6_9METZ</name>
<evidence type="ECO:0000256" key="2">
    <source>
        <dbReference type="ARBA" id="ARBA00009848"/>
    </source>
</evidence>
<accession>A0AAV7JVB6</accession>
<dbReference type="GO" id="GO:0012505">
    <property type="term" value="C:endomembrane system"/>
    <property type="evidence" value="ECO:0007669"/>
    <property type="project" value="UniProtKB-SubCell"/>
</dbReference>
<dbReference type="GO" id="GO:0001614">
    <property type="term" value="F:purinergic nucleotide receptor activity"/>
    <property type="evidence" value="ECO:0007669"/>
    <property type="project" value="InterPro"/>
</dbReference>
<keyword evidence="5 10" id="KW-1133">Transmembrane helix</keyword>
<evidence type="ECO:0000256" key="7">
    <source>
        <dbReference type="ARBA" id="ARBA00023136"/>
    </source>
</evidence>
<dbReference type="AlphaFoldDB" id="A0AAV7JVB6"/>
<evidence type="ECO:0000313" key="12">
    <source>
        <dbReference type="Proteomes" id="UP001165289"/>
    </source>
</evidence>
<dbReference type="InterPro" id="IPR027309">
    <property type="entry name" value="P2X_extracellular_dom_sf"/>
</dbReference>
<keyword evidence="6" id="KW-0406">Ion transport</keyword>
<gene>
    <name evidence="11" type="ORF">LOD99_4230</name>
</gene>
<evidence type="ECO:0000256" key="4">
    <source>
        <dbReference type="ARBA" id="ARBA00022692"/>
    </source>
</evidence>
<evidence type="ECO:0000256" key="8">
    <source>
        <dbReference type="ARBA" id="ARBA00023286"/>
    </source>
</evidence>
<evidence type="ECO:0000256" key="3">
    <source>
        <dbReference type="ARBA" id="ARBA00022448"/>
    </source>
</evidence>
<dbReference type="InterPro" id="IPR059116">
    <property type="entry name" value="P2X_receptor"/>
</dbReference>
<dbReference type="Pfam" id="PF00864">
    <property type="entry name" value="P2X_receptor"/>
    <property type="match status" value="1"/>
</dbReference>
<dbReference type="Gene3D" id="1.10.287.940">
    <property type="entry name" value="atp-gated p2x4 ion channel"/>
    <property type="match status" value="1"/>
</dbReference>
<evidence type="ECO:0000256" key="1">
    <source>
        <dbReference type="ARBA" id="ARBA00004308"/>
    </source>
</evidence>
<dbReference type="GO" id="GO:0070588">
    <property type="term" value="P:calcium ion transmembrane transport"/>
    <property type="evidence" value="ECO:0007669"/>
    <property type="project" value="TreeGrafter"/>
</dbReference>
<reference evidence="11 12" key="1">
    <citation type="journal article" date="2023" name="BMC Biol.">
        <title>The compact genome of the sponge Oopsacas minuta (Hexactinellida) is lacking key metazoan core genes.</title>
        <authorList>
            <person name="Santini S."/>
            <person name="Schenkelaars Q."/>
            <person name="Jourda C."/>
            <person name="Duchesne M."/>
            <person name="Belahbib H."/>
            <person name="Rocher C."/>
            <person name="Selva M."/>
            <person name="Riesgo A."/>
            <person name="Vervoort M."/>
            <person name="Leys S.P."/>
            <person name="Kodjabachian L."/>
            <person name="Le Bivic A."/>
            <person name="Borchiellini C."/>
            <person name="Claverie J.M."/>
            <person name="Renard E."/>
        </authorList>
    </citation>
    <scope>NUCLEOTIDE SEQUENCE [LARGE SCALE GENOMIC DNA]</scope>
    <source>
        <strain evidence="11">SPO-2</strain>
    </source>
</reference>
<dbReference type="NCBIfam" id="TIGR00863">
    <property type="entry name" value="P2X"/>
    <property type="match status" value="1"/>
</dbReference>
<comment type="subcellular location">
    <subcellularLocation>
        <location evidence="1">Endomembrane system</location>
    </subcellularLocation>
</comment>
<comment type="similarity">
    <text evidence="2">Belongs to the P2X receptor family.</text>
</comment>
<evidence type="ECO:0000313" key="11">
    <source>
        <dbReference type="EMBL" id="KAI6652844.1"/>
    </source>
</evidence>
<keyword evidence="12" id="KW-1185">Reference proteome</keyword>
<dbReference type="EMBL" id="JAKMXF010000297">
    <property type="protein sequence ID" value="KAI6652844.1"/>
    <property type="molecule type" value="Genomic_DNA"/>
</dbReference>
<dbReference type="PANTHER" id="PTHR10125:SF31">
    <property type="entry name" value="P2X RECEPTOR E"/>
    <property type="match status" value="1"/>
</dbReference>
<dbReference type="Gene3D" id="2.60.490.10">
    <property type="entry name" value="atp-gated p2x4 ion channel domain"/>
    <property type="match status" value="1"/>
</dbReference>
<feature type="transmembrane region" description="Helical" evidence="10">
    <location>
        <begin position="37"/>
        <end position="56"/>
    </location>
</feature>
<dbReference type="InterPro" id="IPR001429">
    <property type="entry name" value="P2X_purnocptor"/>
</dbReference>
<organism evidence="11 12">
    <name type="scientific">Oopsacas minuta</name>
    <dbReference type="NCBI Taxonomy" id="111878"/>
    <lineage>
        <taxon>Eukaryota</taxon>
        <taxon>Metazoa</taxon>
        <taxon>Porifera</taxon>
        <taxon>Hexactinellida</taxon>
        <taxon>Hexasterophora</taxon>
        <taxon>Lyssacinosida</taxon>
        <taxon>Leucopsacidae</taxon>
        <taxon>Oopsacas</taxon>
    </lineage>
</organism>
<dbReference type="GO" id="GO:0033198">
    <property type="term" value="P:response to ATP"/>
    <property type="evidence" value="ECO:0007669"/>
    <property type="project" value="InterPro"/>
</dbReference>
<dbReference type="GO" id="GO:0004931">
    <property type="term" value="F:extracellularly ATP-gated monoatomic cation channel activity"/>
    <property type="evidence" value="ECO:0007669"/>
    <property type="project" value="InterPro"/>
</dbReference>
<protein>
    <submittedName>
        <fullName evidence="11">P2X purinoceptor 4-like X2</fullName>
    </submittedName>
</protein>
<sequence>MNRLKRYGRYTAVTAYEYLLEYDTPKYVHVQDKFAGLFFRFIQFCVLLFVSLYLIWWKTGYQRVGYVSSVTTYKLKGVSMSESHNEFSPVSQFWDPVDYSIPVKQKDQFIIPTRYIYTPRQTYGFCSESPDYSTCKTDADCIANVQVPAGNGIMNGTCDTNTNTCIIYSWCPVENDSNHPVYISNFLNFTVLIINYISFPDFPEATPFSAHRNIKDKIDPTTDLKSCRFDPSNASLLYCPIFSLNTLLTNPDIIKDRIPMDINHLIEKGGIVDLSIHWQCNLDFSIDNCSPRYTTQRLDQNNASMSPGYNFRKADYSYEDEGLTKYRYLYKLYGIKFNIVVSGIAKKFDVYQLFITIGSGISYFALATIATDFFILWVYRKKKLYRKEKYQPVEADVEDPDLITRLLENQHISSENREK</sequence>
<comment type="caution">
    <text evidence="11">The sequence shown here is derived from an EMBL/GenBank/DDBJ whole genome shotgun (WGS) entry which is preliminary data.</text>
</comment>
<dbReference type="GO" id="GO:0098794">
    <property type="term" value="C:postsynapse"/>
    <property type="evidence" value="ECO:0007669"/>
    <property type="project" value="GOC"/>
</dbReference>
<keyword evidence="4 10" id="KW-0812">Transmembrane</keyword>
<dbReference type="GO" id="GO:0005886">
    <property type="term" value="C:plasma membrane"/>
    <property type="evidence" value="ECO:0007669"/>
    <property type="project" value="InterPro"/>
</dbReference>
<evidence type="ECO:0000256" key="6">
    <source>
        <dbReference type="ARBA" id="ARBA00023065"/>
    </source>
</evidence>
<keyword evidence="3" id="KW-0813">Transport</keyword>
<feature type="transmembrane region" description="Helical" evidence="10">
    <location>
        <begin position="351"/>
        <end position="379"/>
    </location>
</feature>
<dbReference type="PRINTS" id="PR01307">
    <property type="entry name" value="P2XRECEPTOR"/>
</dbReference>
<evidence type="ECO:0000256" key="5">
    <source>
        <dbReference type="ARBA" id="ARBA00022989"/>
    </source>
</evidence>
<keyword evidence="9" id="KW-0407">Ion channel</keyword>
<keyword evidence="8" id="KW-1071">Ligand-gated ion channel</keyword>
<dbReference type="Proteomes" id="UP001165289">
    <property type="component" value="Unassembled WGS sequence"/>
</dbReference>